<reference evidence="1 2" key="1">
    <citation type="submission" date="2021-06" db="EMBL/GenBank/DDBJ databases">
        <title>Caerostris extrusa draft genome.</title>
        <authorList>
            <person name="Kono N."/>
            <person name="Arakawa K."/>
        </authorList>
    </citation>
    <scope>NUCLEOTIDE SEQUENCE [LARGE SCALE GENOMIC DNA]</scope>
</reference>
<dbReference type="AlphaFoldDB" id="A0AAV4NYT2"/>
<evidence type="ECO:0000313" key="1">
    <source>
        <dbReference type="EMBL" id="GIX90097.1"/>
    </source>
</evidence>
<name>A0AAV4NYT2_CAEEX</name>
<protein>
    <submittedName>
        <fullName evidence="1">Uncharacterized protein</fullName>
    </submittedName>
</protein>
<organism evidence="1 2">
    <name type="scientific">Caerostris extrusa</name>
    <name type="common">Bark spider</name>
    <name type="synonym">Caerostris bankana</name>
    <dbReference type="NCBI Taxonomy" id="172846"/>
    <lineage>
        <taxon>Eukaryota</taxon>
        <taxon>Metazoa</taxon>
        <taxon>Ecdysozoa</taxon>
        <taxon>Arthropoda</taxon>
        <taxon>Chelicerata</taxon>
        <taxon>Arachnida</taxon>
        <taxon>Araneae</taxon>
        <taxon>Araneomorphae</taxon>
        <taxon>Entelegynae</taxon>
        <taxon>Araneoidea</taxon>
        <taxon>Araneidae</taxon>
        <taxon>Caerostris</taxon>
    </lineage>
</organism>
<gene>
    <name evidence="1" type="ORF">CEXT_129801</name>
</gene>
<proteinExistence type="predicted"/>
<comment type="caution">
    <text evidence="1">The sequence shown here is derived from an EMBL/GenBank/DDBJ whole genome shotgun (WGS) entry which is preliminary data.</text>
</comment>
<sequence>MSSIKIFCHKLFHSFADAAKSHAAATQQRIAASTSCLLVVIPVSEDELFARYPALTTCSLNALVPHSLFHYANKESAVLLFGNRDRYSFKSALFAGTKTNILEIFKRQRYLNEIWKNSFYVCC</sequence>
<accession>A0AAV4NYT2</accession>
<evidence type="ECO:0000313" key="2">
    <source>
        <dbReference type="Proteomes" id="UP001054945"/>
    </source>
</evidence>
<dbReference type="EMBL" id="BPLR01003912">
    <property type="protein sequence ID" value="GIX90097.1"/>
    <property type="molecule type" value="Genomic_DNA"/>
</dbReference>
<keyword evidence="2" id="KW-1185">Reference proteome</keyword>
<dbReference type="Proteomes" id="UP001054945">
    <property type="component" value="Unassembled WGS sequence"/>
</dbReference>